<feature type="non-terminal residue" evidence="1">
    <location>
        <position position="1"/>
    </location>
</feature>
<dbReference type="RefSeq" id="WP_170915266.1">
    <property type="nucleotide sequence ID" value="NZ_FUXU01000221.1"/>
</dbReference>
<dbReference type="Proteomes" id="UP000190162">
    <property type="component" value="Unassembled WGS sequence"/>
</dbReference>
<proteinExistence type="predicted"/>
<name>A0A1T4WGL9_9GAMM</name>
<reference evidence="2" key="1">
    <citation type="submission" date="2017-02" db="EMBL/GenBank/DDBJ databases">
        <authorList>
            <person name="Varghese N."/>
            <person name="Submissions S."/>
        </authorList>
    </citation>
    <scope>NUCLEOTIDE SEQUENCE [LARGE SCALE GENOMIC DNA]</scope>
    <source>
        <strain evidence="2">DSM 22720</strain>
    </source>
</reference>
<evidence type="ECO:0000313" key="2">
    <source>
        <dbReference type="Proteomes" id="UP000190162"/>
    </source>
</evidence>
<evidence type="ECO:0000313" key="1">
    <source>
        <dbReference type="EMBL" id="SKA76442.1"/>
    </source>
</evidence>
<keyword evidence="2" id="KW-1185">Reference proteome</keyword>
<accession>A0A1T4WGL9</accession>
<gene>
    <name evidence="1" type="ORF">SAMN02745132_04926</name>
</gene>
<protein>
    <submittedName>
        <fullName evidence="1">Uncharacterized protein</fullName>
    </submittedName>
</protein>
<organism evidence="1 2">
    <name type="scientific">Enterovibrio nigricans DSM 22720</name>
    <dbReference type="NCBI Taxonomy" id="1121868"/>
    <lineage>
        <taxon>Bacteria</taxon>
        <taxon>Pseudomonadati</taxon>
        <taxon>Pseudomonadota</taxon>
        <taxon>Gammaproteobacteria</taxon>
        <taxon>Vibrionales</taxon>
        <taxon>Vibrionaceae</taxon>
        <taxon>Enterovibrio</taxon>
    </lineage>
</organism>
<sequence>TKFYEDRGYDFGDPDEVDVNQIGDTYTEAHQALVETVQNVMPNDVGEALIQLADARHDVMACAEYLSAFNDNNAQKDTRPAICQQLDAELLAHFKDDAEGKFNNKESLLFVSTRGHSLAGILAYSKLCELAQHTDTIALSLRQASKKSDNYRLLDTLETLLDNNELPEFKHMDAKRVK</sequence>
<dbReference type="AlphaFoldDB" id="A0A1T4WGL9"/>
<dbReference type="EMBL" id="FUXU01000221">
    <property type="protein sequence ID" value="SKA76442.1"/>
    <property type="molecule type" value="Genomic_DNA"/>
</dbReference>